<feature type="compositionally biased region" description="Polar residues" evidence="1">
    <location>
        <begin position="182"/>
        <end position="191"/>
    </location>
</feature>
<protein>
    <submittedName>
        <fullName evidence="3">Uncharacterized protein</fullName>
    </submittedName>
</protein>
<reference evidence="3" key="1">
    <citation type="submission" date="2021-02" db="EMBL/GenBank/DDBJ databases">
        <authorList>
            <person name="Nieuwenhuis M."/>
            <person name="Van De Peppel L.J.J."/>
        </authorList>
    </citation>
    <scope>NUCLEOTIDE SEQUENCE</scope>
    <source>
        <strain evidence="3">D49</strain>
    </source>
</reference>
<feature type="transmembrane region" description="Helical" evidence="2">
    <location>
        <begin position="23"/>
        <end position="42"/>
    </location>
</feature>
<proteinExistence type="predicted"/>
<feature type="compositionally biased region" description="Polar residues" evidence="1">
    <location>
        <begin position="642"/>
        <end position="662"/>
    </location>
</feature>
<organism evidence="3 4">
    <name type="scientific">Sphagnurus paluster</name>
    <dbReference type="NCBI Taxonomy" id="117069"/>
    <lineage>
        <taxon>Eukaryota</taxon>
        <taxon>Fungi</taxon>
        <taxon>Dikarya</taxon>
        <taxon>Basidiomycota</taxon>
        <taxon>Agaricomycotina</taxon>
        <taxon>Agaricomycetes</taxon>
        <taxon>Agaricomycetidae</taxon>
        <taxon>Agaricales</taxon>
        <taxon>Tricholomatineae</taxon>
        <taxon>Lyophyllaceae</taxon>
        <taxon>Sphagnurus</taxon>
    </lineage>
</organism>
<keyword evidence="2" id="KW-1133">Transmembrane helix</keyword>
<accession>A0A9P7K497</accession>
<feature type="transmembrane region" description="Helical" evidence="2">
    <location>
        <begin position="74"/>
        <end position="94"/>
    </location>
</feature>
<comment type="caution">
    <text evidence="3">The sequence shown here is derived from an EMBL/GenBank/DDBJ whole genome shotgun (WGS) entry which is preliminary data.</text>
</comment>
<gene>
    <name evidence="3" type="ORF">H0H81_003723</name>
</gene>
<dbReference type="EMBL" id="JABCKI010005813">
    <property type="protein sequence ID" value="KAG5637646.1"/>
    <property type="molecule type" value="Genomic_DNA"/>
</dbReference>
<reference evidence="3" key="2">
    <citation type="submission" date="2021-10" db="EMBL/GenBank/DDBJ databases">
        <title>Phylogenomics reveals ancestral predisposition of the termite-cultivated fungus Termitomyces towards a domesticated lifestyle.</title>
        <authorList>
            <person name="Auxier B."/>
            <person name="Grum-Grzhimaylo A."/>
            <person name="Cardenas M.E."/>
            <person name="Lodge J.D."/>
            <person name="Laessoe T."/>
            <person name="Pedersen O."/>
            <person name="Smith M.E."/>
            <person name="Kuyper T.W."/>
            <person name="Franco-Molano E.A."/>
            <person name="Baroni T.J."/>
            <person name="Aanen D.K."/>
        </authorList>
    </citation>
    <scope>NUCLEOTIDE SEQUENCE</scope>
    <source>
        <strain evidence="3">D49</strain>
    </source>
</reference>
<dbReference type="OrthoDB" id="2549021at2759"/>
<evidence type="ECO:0000256" key="2">
    <source>
        <dbReference type="SAM" id="Phobius"/>
    </source>
</evidence>
<evidence type="ECO:0000313" key="4">
    <source>
        <dbReference type="Proteomes" id="UP000717328"/>
    </source>
</evidence>
<keyword evidence="2" id="KW-0472">Membrane</keyword>
<evidence type="ECO:0000256" key="1">
    <source>
        <dbReference type="SAM" id="MobiDB-lite"/>
    </source>
</evidence>
<dbReference type="AlphaFoldDB" id="A0A9P7K497"/>
<feature type="transmembrane region" description="Helical" evidence="2">
    <location>
        <begin position="136"/>
        <end position="158"/>
    </location>
</feature>
<evidence type="ECO:0000313" key="3">
    <source>
        <dbReference type="EMBL" id="KAG5637646.1"/>
    </source>
</evidence>
<keyword evidence="4" id="KW-1185">Reference proteome</keyword>
<feature type="region of interest" description="Disordered" evidence="1">
    <location>
        <begin position="182"/>
        <end position="208"/>
    </location>
</feature>
<dbReference type="Proteomes" id="UP000717328">
    <property type="component" value="Unassembled WGS sequence"/>
</dbReference>
<keyword evidence="2" id="KW-0812">Transmembrane</keyword>
<sequence length="822" mass="91023">MWNQVGSQSVLLIRTYAFFNRNVYILIFLLFALSGVISYQLYVDTTQMLLLPFAKPPFDKGPCLPMSKPHSAHLLGFFIAPLLFDTVVTAMTVWKAFTIRRRNGGPNSRLIQTFLREGRFNFCLINGIFYLQPRQVISAINIPLSVMLGPVLACRLILDLRERGSETVSHSEGTGIAPFTTKSITQQQGSPFTPPTHRSKSAAYGRHNRGLNTIGSNIILSTMGSIHPDMELDIEHDVSDMDVSMGLDLGSLSTAVGGDDGEPIPEGESQTGTAALGYHTLEMGFRGGLTRPSFEDSVSYLDLPDLAALSQAFPIFSALAEDPVLHRNRVRIIAPSRVKHSLFGAGPHGIAFRPTISELIQRGVIRGFGIERRWRMGAYLYSRNSIVQYENGLRLTRRHASDVISVQLRRRLTRDKFLESISHVLPNIESASHTISRILLPAIHQLKWSIQRDKISRMVRIKSCVAPGQETVGFGIWHEKKGCGIVQDGERVRLAICPGVKKMVRFYERLATKAYMEEENNIAEGLPSIRINKWVPPPVPMTRTKKGVAKWSSFAGQGVLNVFNWGILVGVVREQVLNVVGVGKGGDAVYRATYSVVGNGTASCTMKETSSIGEALAQSFRPTRQRRTTATGNILQLPSPEQPSNSSRKSSPDTSETASSGFPNDVLESLQRLSHIADAEPGPPSVGQIFYPSEAPVSTDILQADTGPSNIKLPPVISRSPSLEIIDPPPSIKKEFKLDNSDYKPSKKLDVPNFLRSQGLGDQIPIFDSAHLRTHDHLQSITSHAKLPERMQELWKTLEQKGLHITDWWKFIDALLNTSRTE</sequence>
<name>A0A9P7K497_9AGAR</name>
<feature type="region of interest" description="Disordered" evidence="1">
    <location>
        <begin position="619"/>
        <end position="663"/>
    </location>
</feature>